<dbReference type="Gene3D" id="2.60.260.20">
    <property type="entry name" value="Urease metallochaperone UreE, N-terminal domain"/>
    <property type="match status" value="1"/>
</dbReference>
<gene>
    <name evidence="2" type="ORF">L596_025430</name>
</gene>
<reference evidence="2 3" key="1">
    <citation type="journal article" date="2015" name="Genome Biol.">
        <title>Comparative genomics of Steinernema reveals deeply conserved gene regulatory networks.</title>
        <authorList>
            <person name="Dillman A.R."/>
            <person name="Macchietto M."/>
            <person name="Porter C.F."/>
            <person name="Rogers A."/>
            <person name="Williams B."/>
            <person name="Antoshechkin I."/>
            <person name="Lee M.M."/>
            <person name="Goodwin Z."/>
            <person name="Lu X."/>
            <person name="Lewis E.E."/>
            <person name="Goodrich-Blair H."/>
            <person name="Stock S.P."/>
            <person name="Adams B.J."/>
            <person name="Sternberg P.W."/>
            <person name="Mortazavi A."/>
        </authorList>
    </citation>
    <scope>NUCLEOTIDE SEQUENCE [LARGE SCALE GENOMIC DNA]</scope>
    <source>
        <strain evidence="2 3">ALL</strain>
    </source>
</reference>
<dbReference type="InterPro" id="IPR008971">
    <property type="entry name" value="HSP40/DnaJ_pept-bd"/>
</dbReference>
<dbReference type="OrthoDB" id="5858215at2759"/>
<dbReference type="Proteomes" id="UP000298663">
    <property type="component" value="Unassembled WGS sequence"/>
</dbReference>
<reference evidence="2 3" key="2">
    <citation type="journal article" date="2019" name="G3 (Bethesda)">
        <title>Hybrid Assembly of the Genome of the Entomopathogenic Nematode Steinernema carpocapsae Identifies the X-Chromosome.</title>
        <authorList>
            <person name="Serra L."/>
            <person name="Macchietto M."/>
            <person name="Macias-Munoz A."/>
            <person name="McGill C.J."/>
            <person name="Rodriguez I.M."/>
            <person name="Rodriguez B."/>
            <person name="Murad R."/>
            <person name="Mortazavi A."/>
        </authorList>
    </citation>
    <scope>NUCLEOTIDE SEQUENCE [LARGE SCALE GENOMIC DNA]</scope>
    <source>
        <strain evidence="2 3">ALL</strain>
    </source>
</reference>
<feature type="compositionally biased region" description="Basic and acidic residues" evidence="1">
    <location>
        <begin position="57"/>
        <end position="103"/>
    </location>
</feature>
<feature type="region of interest" description="Disordered" evidence="1">
    <location>
        <begin position="49"/>
        <end position="118"/>
    </location>
</feature>
<evidence type="ECO:0000256" key="1">
    <source>
        <dbReference type="SAM" id="MobiDB-lite"/>
    </source>
</evidence>
<comment type="caution">
    <text evidence="2">The sequence shown here is derived from an EMBL/GenBank/DDBJ whole genome shotgun (WGS) entry which is preliminary data.</text>
</comment>
<sequence length="118" mass="13111">MRLTGKGIKRLNHNGRGDQYISIKVRMPKHLNERQKALIQAWAELELDTPGTVTGIRKTEDGKEGSSAKTEKGSQKPEKAEKGAGKEKVAKPERVDENDRKESDDDSILGRVKKAIFG</sequence>
<protein>
    <recommendedName>
        <fullName evidence="4">Chaperone DnaJ C-terminal domain-containing protein</fullName>
    </recommendedName>
</protein>
<accession>A0A4U5M8L2</accession>
<keyword evidence="3" id="KW-1185">Reference proteome</keyword>
<proteinExistence type="predicted"/>
<dbReference type="GO" id="GO:0051082">
    <property type="term" value="F:unfolded protein binding"/>
    <property type="evidence" value="ECO:0007669"/>
    <property type="project" value="InterPro"/>
</dbReference>
<name>A0A4U5M8L2_STECR</name>
<dbReference type="EMBL" id="AZBU02000009">
    <property type="protein sequence ID" value="TKR64963.1"/>
    <property type="molecule type" value="Genomic_DNA"/>
</dbReference>
<dbReference type="AlphaFoldDB" id="A0A4U5M8L2"/>
<organism evidence="2 3">
    <name type="scientific">Steinernema carpocapsae</name>
    <name type="common">Entomopathogenic nematode</name>
    <dbReference type="NCBI Taxonomy" id="34508"/>
    <lineage>
        <taxon>Eukaryota</taxon>
        <taxon>Metazoa</taxon>
        <taxon>Ecdysozoa</taxon>
        <taxon>Nematoda</taxon>
        <taxon>Chromadorea</taxon>
        <taxon>Rhabditida</taxon>
        <taxon>Tylenchina</taxon>
        <taxon>Panagrolaimomorpha</taxon>
        <taxon>Strongyloidoidea</taxon>
        <taxon>Steinernematidae</taxon>
        <taxon>Steinernema</taxon>
    </lineage>
</organism>
<evidence type="ECO:0000313" key="3">
    <source>
        <dbReference type="Proteomes" id="UP000298663"/>
    </source>
</evidence>
<dbReference type="GO" id="GO:0006457">
    <property type="term" value="P:protein folding"/>
    <property type="evidence" value="ECO:0007669"/>
    <property type="project" value="InterPro"/>
</dbReference>
<dbReference type="SUPFAM" id="SSF49493">
    <property type="entry name" value="HSP40/DnaJ peptide-binding domain"/>
    <property type="match status" value="1"/>
</dbReference>
<evidence type="ECO:0008006" key="4">
    <source>
        <dbReference type="Google" id="ProtNLM"/>
    </source>
</evidence>
<evidence type="ECO:0000313" key="2">
    <source>
        <dbReference type="EMBL" id="TKR64963.1"/>
    </source>
</evidence>